<keyword evidence="3 7" id="KW-0479">Metal-binding</keyword>
<dbReference type="InterPro" id="IPR050540">
    <property type="entry name" value="F-actin_Monoox_Mical"/>
</dbReference>
<feature type="compositionally biased region" description="Polar residues" evidence="8">
    <location>
        <begin position="1537"/>
        <end position="1564"/>
    </location>
</feature>
<evidence type="ECO:0000256" key="8">
    <source>
        <dbReference type="SAM" id="MobiDB-lite"/>
    </source>
</evidence>
<dbReference type="SUPFAM" id="SSF51905">
    <property type="entry name" value="FAD/NAD(P)-binding domain"/>
    <property type="match status" value="1"/>
</dbReference>
<dbReference type="STRING" id="6211.A0A068XXT6"/>
<feature type="compositionally biased region" description="Basic residues" evidence="8">
    <location>
        <begin position="1753"/>
        <end position="1768"/>
    </location>
</feature>
<keyword evidence="4 7" id="KW-0862">Zinc</keyword>
<keyword evidence="11" id="KW-1185">Reference proteome</keyword>
<dbReference type="InterPro" id="IPR036188">
    <property type="entry name" value="FAD/NAD-bd_sf"/>
</dbReference>
<evidence type="ECO:0000313" key="11">
    <source>
        <dbReference type="Proteomes" id="UP000017246"/>
    </source>
</evidence>
<keyword evidence="5 7" id="KW-0440">LIM domain</keyword>
<evidence type="ECO:0000256" key="5">
    <source>
        <dbReference type="ARBA" id="ARBA00023038"/>
    </source>
</evidence>
<organism evidence="10 11">
    <name type="scientific">Echinococcus multilocularis</name>
    <name type="common">Fox tapeworm</name>
    <dbReference type="NCBI Taxonomy" id="6211"/>
    <lineage>
        <taxon>Eukaryota</taxon>
        <taxon>Metazoa</taxon>
        <taxon>Spiralia</taxon>
        <taxon>Lophotrochozoa</taxon>
        <taxon>Platyhelminthes</taxon>
        <taxon>Cestoda</taxon>
        <taxon>Eucestoda</taxon>
        <taxon>Cyclophyllidea</taxon>
        <taxon>Taeniidae</taxon>
        <taxon>Echinococcus</taxon>
    </lineage>
</organism>
<dbReference type="InterPro" id="IPR057494">
    <property type="entry name" value="Rossman_Mical"/>
</dbReference>
<dbReference type="Pfam" id="PF25413">
    <property type="entry name" value="Rossman_Mical"/>
    <property type="match status" value="1"/>
</dbReference>
<comment type="subcellular location">
    <subcellularLocation>
        <location evidence="1">Cytoplasm</location>
    </subcellularLocation>
</comment>
<dbReference type="SUPFAM" id="SSF47576">
    <property type="entry name" value="Calponin-homology domain, CH-domain"/>
    <property type="match status" value="1"/>
</dbReference>
<reference evidence="10" key="2">
    <citation type="submission" date="2015-11" db="EMBL/GenBank/DDBJ databases">
        <authorList>
            <person name="Zhang Y."/>
            <person name="Guo Z."/>
        </authorList>
    </citation>
    <scope>NUCLEOTIDE SEQUENCE</scope>
</reference>
<evidence type="ECO:0000256" key="7">
    <source>
        <dbReference type="PROSITE-ProRule" id="PRU00125"/>
    </source>
</evidence>
<evidence type="ECO:0000256" key="1">
    <source>
        <dbReference type="ARBA" id="ARBA00004496"/>
    </source>
</evidence>
<evidence type="ECO:0000256" key="2">
    <source>
        <dbReference type="ARBA" id="ARBA00022490"/>
    </source>
</evidence>
<feature type="compositionally biased region" description="Acidic residues" evidence="8">
    <location>
        <begin position="1469"/>
        <end position="1482"/>
    </location>
</feature>
<feature type="compositionally biased region" description="Polar residues" evidence="8">
    <location>
        <begin position="1584"/>
        <end position="1599"/>
    </location>
</feature>
<keyword evidence="6" id="KW-0009">Actin-binding</keyword>
<evidence type="ECO:0000256" key="4">
    <source>
        <dbReference type="ARBA" id="ARBA00022833"/>
    </source>
</evidence>
<dbReference type="EMBL" id="LN902843">
    <property type="protein sequence ID" value="CDS37035.1"/>
    <property type="molecule type" value="Genomic_DNA"/>
</dbReference>
<feature type="compositionally biased region" description="Acidic residues" evidence="8">
    <location>
        <begin position="1105"/>
        <end position="1118"/>
    </location>
</feature>
<feature type="compositionally biased region" description="Basic residues" evidence="8">
    <location>
        <begin position="1572"/>
        <end position="1583"/>
    </location>
</feature>
<dbReference type="Gene3D" id="1.10.418.10">
    <property type="entry name" value="Calponin-like domain"/>
    <property type="match status" value="1"/>
</dbReference>
<dbReference type="OrthoDB" id="20799at2759"/>
<dbReference type="GO" id="GO:0046872">
    <property type="term" value="F:metal ion binding"/>
    <property type="evidence" value="ECO:0007669"/>
    <property type="project" value="UniProtKB-KW"/>
</dbReference>
<dbReference type="eggNOG" id="KOG1700">
    <property type="taxonomic scope" value="Eukaryota"/>
</dbReference>
<name>A0A068XXT6_ECHMU</name>
<dbReference type="Proteomes" id="UP000017246">
    <property type="component" value="Unassembled WGS sequence"/>
</dbReference>
<reference evidence="10" key="1">
    <citation type="journal article" date="2013" name="Nature">
        <title>The genomes of four tapeworm species reveal adaptations to parasitism.</title>
        <authorList>
            <person name="Tsai I.J."/>
            <person name="Zarowiecki M."/>
            <person name="Holroyd N."/>
            <person name="Garciarrubio A."/>
            <person name="Sanchez-Flores A."/>
            <person name="Brooks K.L."/>
            <person name="Tracey A."/>
            <person name="Bobes R.J."/>
            <person name="Fragoso G."/>
            <person name="Sciutto E."/>
            <person name="Aslett M."/>
            <person name="Beasley H."/>
            <person name="Bennett H.M."/>
            <person name="Cai J."/>
            <person name="Camicia F."/>
            <person name="Clark R."/>
            <person name="Cucher M."/>
            <person name="De Silva N."/>
            <person name="Day T.A."/>
            <person name="Deplazes P."/>
            <person name="Estrada K."/>
            <person name="Fernandez C."/>
            <person name="Holland P.W."/>
            <person name="Hou J."/>
            <person name="Hu S."/>
            <person name="Huckvale T."/>
            <person name="Hung S.S."/>
            <person name="Kamenetzky L."/>
            <person name="Keane J.A."/>
            <person name="Kiss F."/>
            <person name="Koziol U."/>
            <person name="Lambert O."/>
            <person name="Liu K."/>
            <person name="Luo X."/>
            <person name="Luo Y."/>
            <person name="Macchiaroli N."/>
            <person name="Nichol S."/>
            <person name="Paps J."/>
            <person name="Parkinson J."/>
            <person name="Pouchkina-Stantcheva N."/>
            <person name="Riddiford N."/>
            <person name="Rosenzvit M."/>
            <person name="Salinas G."/>
            <person name="Wasmuth J.D."/>
            <person name="Zamanian M."/>
            <person name="Zheng Y."/>
            <person name="Cai X."/>
            <person name="Soberon X."/>
            <person name="Olson P.D."/>
            <person name="Laclette J.P."/>
            <person name="Brehm K."/>
            <person name="Berriman M."/>
            <person name="Garciarrubio A."/>
            <person name="Bobes R.J."/>
            <person name="Fragoso G."/>
            <person name="Sanchez-Flores A."/>
            <person name="Estrada K."/>
            <person name="Cevallos M.A."/>
            <person name="Morett E."/>
            <person name="Gonzalez V."/>
            <person name="Portillo T."/>
            <person name="Ochoa-Leyva A."/>
            <person name="Jose M.V."/>
            <person name="Sciutto E."/>
            <person name="Landa A."/>
            <person name="Jimenez L."/>
            <person name="Valdes V."/>
            <person name="Carrero J.C."/>
            <person name="Larralde C."/>
            <person name="Morales-Montor J."/>
            <person name="Limon-Lason J."/>
            <person name="Soberon X."/>
            <person name="Laclette J.P."/>
        </authorList>
    </citation>
    <scope>NUCLEOTIDE SEQUENCE [LARGE SCALE GENOMIC DNA]</scope>
</reference>
<accession>A0A068XXT6</accession>
<dbReference type="Gene3D" id="2.10.110.10">
    <property type="entry name" value="Cysteine Rich Protein"/>
    <property type="match status" value="1"/>
</dbReference>
<keyword evidence="2" id="KW-0963">Cytoplasm</keyword>
<dbReference type="GO" id="GO:0005737">
    <property type="term" value="C:cytoplasm"/>
    <property type="evidence" value="ECO:0007669"/>
    <property type="project" value="UniProtKB-SubCell"/>
</dbReference>
<dbReference type="SMART" id="SM00132">
    <property type="entry name" value="LIM"/>
    <property type="match status" value="1"/>
</dbReference>
<evidence type="ECO:0000313" key="10">
    <source>
        <dbReference type="EMBL" id="CDS37035.1"/>
    </source>
</evidence>
<sequence>MNAVNMVNYEPIENYFDKFCVSTTFEGIVTAFERLCDAANLGSLPGSGQFYKELRRRLSFYWKAEALFTILDVRFGERIYGGQTICRDIQVLVVGCGPCGLRCAIELALLGANVVIIDKRTSFSRNNVLHLWPYLISDLKSLGAKSFFGKFCAGSIDHISIRTLQCILLKVALLFGVQVVSGVEFQKLIQPSDDTEESDDVSSGKNGSKTPRCRGDRPLGNLFTLYEGKRRARHGWRVEVAPSHEALSTFEFNAIIDATGKSSCCLNFPRRALRCRLAIAITMNFINYGYVEEAHVEEISGVGSIFNQPYFAQISKTLGIELENLVYYKDETHYIVMTIKKRSLLIKGVLIKDLEDPVKLLSAENVNFSALEQLAREVATFVTRGGLRRLDFALNSRGQPDVAVFDFTSLSAAQYACRVVDRKGRPLCQCLVGDALLEPFWPRGSGCALGFLSALDAAWTVSLFAAGHHALRVIAWRDSVYQRLSQTSPSNMPPNFAAYSFLPTTRYTCIDLELVRPMQVRHLYDSDVTADMTERKSFAFLRDSVKFDDPDIIPTATISAAKQNDCSFKPTFSLHISLLKWYQQRLSPYPDTLCPPIIDLSAETWADGRALRCLLHKYRSDLVSEEALKMEVAMGVEEVIRLLAEHFGAPSTLVGTTWLQYLDALHDCLKDHEPAFVANMTVRGQLEAKNGVQQHSFVVASSSDSIRPFNRCIDPLASPRVSSGTRPLLSPRVECRRVNIPMLQRSLENPMARAEPPSTLRAREDASSAVKKGLMAKRRSDLIAMLNDPASARRRSLLIDWERAFEEAGLQPLPSPPRCLLPPRHHQSSNGAASFREKSRDFCAVCKKPLYAAESRAYDGFRLHPNCFRCVECHRTLRPDIAHCLRHQTDPKFYCTAHFHPELTIAEATTSGSRISTRKAVLTKPRAHNTPSLFSQLANPASPPGLRWHSSNNSPMTTEGVERAKPGASAELHRRSAARGIRDEPAPPILLTSRNVPGTLGLPECVRRAAFDERLYRLNGCPSPDDFISNGTSRILDEEEDCFASSENELSDRGLTTSNITSTASESPPMSLDEAKHLCRIMREKNLYRRHHPSTGSSSGSEKEEKEEEDDDDDSMSDEDSKLVNMDTFDAPQPISEYENVRWTLVRPPPSPVPSVPTNAIGAVSSTSAAEPSLLVRKYGLSGSMLLAKQRFCMADPEPIHIDPRAFRATRNKERTIETTLPDCTEQVEFLPDANLTSLPLTEVGHPSVDGIDFSLTYGLVKVIPPHSSSTQLNVPLHTDPVEPLPSLVSLPPCKTDSTAFSIMSECVYMRCDPDNFAKTSPHASQGMNDLVPATSVLSCATPSCSSTVQSESVVLEVRRVSTSDSTVVSDHNHLLEANPSSPSAIATCSTHTFLNSSSEEEEEEEEESDDGVEFLQRSVVIPPADLSAQLKENIEQTARHKGVPMYILTSKLDSDDDQLLMDPQDALGDGDGDEEEEEEDTSVSSSSDEALLPISDRHARQIAALQTRLSQLEKEMQELEVQGMAKERALRELEETTGQPGEHSMTQISSTSEPDLSATTNRSSQREVNSRRRWMRPKRSVHRQNSGTTASRPPSSEQEMAERSKRERLLTELLAVISQRNKLVTQEAVIMAELKKIKLEAYEVTLQQAYDSLRQADNEAIQGRSKVGALRRHGIGWLRKERIFPTNREPARGNREQLLLNEIWKISKEKSVLAAVQGEALRRANLQELSVHEVLNRSDAVVHHAFSSTSRNNHHQRHSTPHSVRGH</sequence>
<evidence type="ECO:0000256" key="6">
    <source>
        <dbReference type="ARBA" id="ARBA00023203"/>
    </source>
</evidence>
<feature type="compositionally biased region" description="Polar residues" evidence="8">
    <location>
        <begin position="1054"/>
        <end position="1068"/>
    </location>
</feature>
<feature type="region of interest" description="Disordered" evidence="8">
    <location>
        <begin position="1747"/>
        <end position="1768"/>
    </location>
</feature>
<feature type="region of interest" description="Disordered" evidence="8">
    <location>
        <begin position="1535"/>
        <end position="1605"/>
    </location>
</feature>
<proteinExistence type="predicted"/>
<dbReference type="InterPro" id="IPR036872">
    <property type="entry name" value="CH_dom_sf"/>
</dbReference>
<gene>
    <name evidence="10" type="ORF">EmuJ_000426500</name>
</gene>
<dbReference type="InterPro" id="IPR002938">
    <property type="entry name" value="FAD-bd"/>
</dbReference>
<dbReference type="PANTHER" id="PTHR23167:SF54">
    <property type="entry name" value="[F-ACTIN]-MONOOXYGENASE MICAL"/>
    <property type="match status" value="1"/>
</dbReference>
<dbReference type="Gene3D" id="3.50.50.60">
    <property type="entry name" value="FAD/NAD(P)-binding domain"/>
    <property type="match status" value="1"/>
</dbReference>
<feature type="domain" description="LIM zinc-binding" evidence="9">
    <location>
        <begin position="841"/>
        <end position="905"/>
    </location>
</feature>
<dbReference type="Pfam" id="PF00412">
    <property type="entry name" value="LIM"/>
    <property type="match status" value="1"/>
</dbReference>
<dbReference type="OMA" id="RCVECHR"/>
<dbReference type="GO" id="GO:0003779">
    <property type="term" value="F:actin binding"/>
    <property type="evidence" value="ECO:0007669"/>
    <property type="project" value="UniProtKB-KW"/>
</dbReference>
<dbReference type="PROSITE" id="PS50023">
    <property type="entry name" value="LIM_DOMAIN_2"/>
    <property type="match status" value="1"/>
</dbReference>
<dbReference type="Pfam" id="PF01494">
    <property type="entry name" value="FAD_binding_3"/>
    <property type="match status" value="1"/>
</dbReference>
<dbReference type="GO" id="GO:0071949">
    <property type="term" value="F:FAD binding"/>
    <property type="evidence" value="ECO:0007669"/>
    <property type="project" value="InterPro"/>
</dbReference>
<dbReference type="InterPro" id="IPR001781">
    <property type="entry name" value="Znf_LIM"/>
</dbReference>
<dbReference type="PANTHER" id="PTHR23167">
    <property type="entry name" value="CALPONIN HOMOLOGY DOMAIN-CONTAINING PROTEIN DDB_G0272472-RELATED"/>
    <property type="match status" value="1"/>
</dbReference>
<feature type="region of interest" description="Disordered" evidence="8">
    <location>
        <begin position="1042"/>
        <end position="1072"/>
    </location>
</feature>
<protein>
    <submittedName>
        <fullName evidence="10">Protein MICAL 3</fullName>
    </submittedName>
</protein>
<feature type="region of interest" description="Disordered" evidence="8">
    <location>
        <begin position="1455"/>
        <end position="1493"/>
    </location>
</feature>
<evidence type="ECO:0000259" key="9">
    <source>
        <dbReference type="PROSITE" id="PS50023"/>
    </source>
</evidence>
<feature type="region of interest" description="Disordered" evidence="8">
    <location>
        <begin position="1086"/>
        <end position="1126"/>
    </location>
</feature>
<evidence type="ECO:0000256" key="3">
    <source>
        <dbReference type="ARBA" id="ARBA00022723"/>
    </source>
</evidence>
<feature type="region of interest" description="Disordered" evidence="8">
    <location>
        <begin position="193"/>
        <end position="216"/>
    </location>
</feature>